<dbReference type="InterPro" id="IPR021145">
    <property type="entry name" value="Portal_protein_SPP1_Gp6-like"/>
</dbReference>
<evidence type="ECO:0000313" key="2">
    <source>
        <dbReference type="EMBL" id="PWH05202.1"/>
    </source>
</evidence>
<name>A0A2U2RH49_9MICO</name>
<dbReference type="Proteomes" id="UP000245590">
    <property type="component" value="Unassembled WGS sequence"/>
</dbReference>
<gene>
    <name evidence="2" type="ORF">DEO23_14065</name>
</gene>
<keyword evidence="3" id="KW-1185">Reference proteome</keyword>
<evidence type="ECO:0008006" key="4">
    <source>
        <dbReference type="Google" id="ProtNLM"/>
    </source>
</evidence>
<comment type="caution">
    <text evidence="2">The sequence shown here is derived from an EMBL/GenBank/DDBJ whole genome shotgun (WGS) entry which is preliminary data.</text>
</comment>
<accession>A0A2U2RH49</accession>
<organism evidence="2 3">
    <name type="scientific">Brachybacterium endophyticum</name>
    <dbReference type="NCBI Taxonomy" id="2182385"/>
    <lineage>
        <taxon>Bacteria</taxon>
        <taxon>Bacillati</taxon>
        <taxon>Actinomycetota</taxon>
        <taxon>Actinomycetes</taxon>
        <taxon>Micrococcales</taxon>
        <taxon>Dermabacteraceae</taxon>
        <taxon>Brachybacterium</taxon>
    </lineage>
</organism>
<dbReference type="AlphaFoldDB" id="A0A2U2RH49"/>
<proteinExistence type="predicted"/>
<sequence length="418" mass="45006">MSFESLIRRSGMPLQFTKLEGYYEGTVTLDSLGVSLPPQVRVLEQVAPFPKFAVDVLAEVLNPEGFTLASSQQTPDLLRRWWQANNLDTAVKLAIVEALVQGQSFLIVGPGTGDIPRITAHRRAGMAVEYDHMGEVSAAVRRYKSGGEAFAAHYLPGETLYYQHVGGDWVEVPGSRVTTGASRPAVVPLTNKARLGDVNGRSEILEIATTTDAASRSLTNLQVAQELLAMPTRYVFADGAESPDSMEKALKSYFGHFITGPSDGKAGQIPGADLSQIVNTYKLYAQIISSVTGIPPSMLGISTDNPSSAEAMRVAKDRLIARAEVKQSMFGDPIEDTARLALEMQGQKVAGLETLELQWRDPALTSASAKSANILQAHAQGVVSAQTARDYLQLTPEQKAREDARGDAVSGMRNQMGA</sequence>
<evidence type="ECO:0000256" key="1">
    <source>
        <dbReference type="SAM" id="MobiDB-lite"/>
    </source>
</evidence>
<dbReference type="EMBL" id="QFKX01000006">
    <property type="protein sequence ID" value="PWH05202.1"/>
    <property type="molecule type" value="Genomic_DNA"/>
</dbReference>
<dbReference type="RefSeq" id="WP_109276664.1">
    <property type="nucleotide sequence ID" value="NZ_QFKX01000006.1"/>
</dbReference>
<dbReference type="Pfam" id="PF05133">
    <property type="entry name" value="SPP1_portal"/>
    <property type="match status" value="1"/>
</dbReference>
<protein>
    <recommendedName>
        <fullName evidence="4">Phage portal protein</fullName>
    </recommendedName>
</protein>
<reference evidence="2 3" key="1">
    <citation type="submission" date="2018-05" db="EMBL/GenBank/DDBJ databases">
        <title>Brachybacterium sp. M1HQ-2T, whole genome shotgun sequence.</title>
        <authorList>
            <person name="Tuo L."/>
        </authorList>
    </citation>
    <scope>NUCLEOTIDE SEQUENCE [LARGE SCALE GENOMIC DNA]</scope>
    <source>
        <strain evidence="2 3">M1HQ-2</strain>
    </source>
</reference>
<evidence type="ECO:0000313" key="3">
    <source>
        <dbReference type="Proteomes" id="UP000245590"/>
    </source>
</evidence>
<dbReference type="OrthoDB" id="1780383at2"/>
<feature type="region of interest" description="Disordered" evidence="1">
    <location>
        <begin position="396"/>
        <end position="418"/>
    </location>
</feature>